<evidence type="ECO:0000259" key="7">
    <source>
        <dbReference type="Pfam" id="PF13505"/>
    </source>
</evidence>
<keyword evidence="4" id="KW-0998">Cell outer membrane</keyword>
<gene>
    <name evidence="8" type="ORF">MTUNDRAET4_4135</name>
</gene>
<dbReference type="PANTHER" id="PTHR34001">
    <property type="entry name" value="BLL7405 PROTEIN"/>
    <property type="match status" value="1"/>
</dbReference>
<dbReference type="GO" id="GO:0004190">
    <property type="term" value="F:aspartic-type endopeptidase activity"/>
    <property type="evidence" value="ECO:0007669"/>
    <property type="project" value="InterPro"/>
</dbReference>
<feature type="chain" id="PRO_5020720514" description="Outer membrane protein beta-barrel domain-containing protein" evidence="6">
    <location>
        <begin position="24"/>
        <end position="534"/>
    </location>
</feature>
<organism evidence="8 9">
    <name type="scientific">Methylocella tundrae</name>
    <dbReference type="NCBI Taxonomy" id="227605"/>
    <lineage>
        <taxon>Bacteria</taxon>
        <taxon>Pseudomonadati</taxon>
        <taxon>Pseudomonadota</taxon>
        <taxon>Alphaproteobacteria</taxon>
        <taxon>Hyphomicrobiales</taxon>
        <taxon>Beijerinckiaceae</taxon>
        <taxon>Methylocella</taxon>
    </lineage>
</organism>
<reference evidence="8 9" key="1">
    <citation type="submission" date="2019-03" db="EMBL/GenBank/DDBJ databases">
        <authorList>
            <person name="Kox A.R. M."/>
        </authorList>
    </citation>
    <scope>NUCLEOTIDE SEQUENCE [LARGE SCALE GENOMIC DNA]</scope>
    <source>
        <strain evidence="8">MTUNDRAET4 annotated genome</strain>
    </source>
</reference>
<dbReference type="AlphaFoldDB" id="A0A4U8Z638"/>
<dbReference type="KEGG" id="mtun:MTUNDRAET4_4135"/>
<keyword evidence="3" id="KW-0472">Membrane</keyword>
<evidence type="ECO:0000256" key="1">
    <source>
        <dbReference type="ARBA" id="ARBA00004442"/>
    </source>
</evidence>
<dbReference type="PANTHER" id="PTHR34001:SF3">
    <property type="entry name" value="BLL7405 PROTEIN"/>
    <property type="match status" value="1"/>
</dbReference>
<dbReference type="GO" id="GO:0009279">
    <property type="term" value="C:cell outer membrane"/>
    <property type="evidence" value="ECO:0007669"/>
    <property type="project" value="UniProtKB-SubCell"/>
</dbReference>
<dbReference type="InterPro" id="IPR053724">
    <property type="entry name" value="OMP_A26_sf"/>
</dbReference>
<accession>A0A4U8Z638</accession>
<proteinExistence type="inferred from homology"/>
<evidence type="ECO:0000313" key="8">
    <source>
        <dbReference type="EMBL" id="VFU11016.1"/>
    </source>
</evidence>
<dbReference type="OrthoDB" id="7591823at2"/>
<sequence length="534" mass="56643">MNRALLVAAVAASSLLPPAPSSAGEAAPAALWQGFYGGVNWGVATGETKWSDPGGILAARTPRYPASSGQNGLFGGGQIGYNVTVGPWVAGLEGSGAASNLFGHAICGGALGAQDGLGWTCESNLRALGDVSGRAGYAVGRALIFGKAGAAIANEAFAVPVFVENHNGIRPAGGQTRFGWVVGAGVEYALWPHWSVKGEFDYYDFGPGQIGLYDPYYGDVSHVSVRHSVQLFKLGLNYRFNDEAPEISAPMLPILGDVTGEFGGRFGVTTGYFQKNLFAYSPTLVSRLAWNDLSAGAIEGFARVDHSSGVFVKGFLGGGSLFGSHMTDEDYPPVTEPYSRTLSQQQKGSNFSAVADLGYSALRGEGWKIGGFVGYSYYQQALNAYGCAQVASSPICAPSDNIPAGQLILSETEHWNSIRLGLAGDVMLTDRVKLAAEAAWLPYTKFGGVDNHWLRPDINPMTETGWKGDGLQLEASLSYFVTDRVSIGVDGRYWSLRTPTGYTQFPNSPTIQRMDFKSGLYGAFVQIGYHFGGS</sequence>
<evidence type="ECO:0000313" key="9">
    <source>
        <dbReference type="Proteomes" id="UP000294360"/>
    </source>
</evidence>
<dbReference type="SUPFAM" id="SSF69917">
    <property type="entry name" value="OMPT-like"/>
    <property type="match status" value="1"/>
</dbReference>
<evidence type="ECO:0000256" key="5">
    <source>
        <dbReference type="ARBA" id="ARBA00038306"/>
    </source>
</evidence>
<comment type="similarity">
    <text evidence="5">Belongs to the Omp25/RopB family.</text>
</comment>
<dbReference type="Proteomes" id="UP000294360">
    <property type="component" value="Chromosome"/>
</dbReference>
<feature type="signal peptide" evidence="6">
    <location>
        <begin position="1"/>
        <end position="23"/>
    </location>
</feature>
<comment type="subcellular location">
    <subcellularLocation>
        <location evidence="1">Cell outer membrane</location>
    </subcellularLocation>
</comment>
<dbReference type="Pfam" id="PF13505">
    <property type="entry name" value="OMP_b-brl"/>
    <property type="match status" value="1"/>
</dbReference>
<dbReference type="InterPro" id="IPR051692">
    <property type="entry name" value="OMP-like"/>
</dbReference>
<keyword evidence="2 6" id="KW-0732">Signal</keyword>
<feature type="domain" description="Outer membrane protein beta-barrel" evidence="7">
    <location>
        <begin position="22"/>
        <end position="240"/>
    </location>
</feature>
<protein>
    <recommendedName>
        <fullName evidence="7">Outer membrane protein beta-barrel domain-containing protein</fullName>
    </recommendedName>
</protein>
<dbReference type="EMBL" id="LR536450">
    <property type="protein sequence ID" value="VFU11016.1"/>
    <property type="molecule type" value="Genomic_DNA"/>
</dbReference>
<evidence type="ECO:0000256" key="2">
    <source>
        <dbReference type="ARBA" id="ARBA00022729"/>
    </source>
</evidence>
<dbReference type="InterPro" id="IPR011250">
    <property type="entry name" value="OMP/PagP_B-barrel"/>
</dbReference>
<dbReference type="Gene3D" id="2.40.128.90">
    <property type="entry name" value="OMPT-like"/>
    <property type="match status" value="1"/>
</dbReference>
<evidence type="ECO:0000256" key="3">
    <source>
        <dbReference type="ARBA" id="ARBA00023136"/>
    </source>
</evidence>
<dbReference type="InterPro" id="IPR020080">
    <property type="entry name" value="OM_adhesin/peptidase_omptin"/>
</dbReference>
<dbReference type="Gene3D" id="2.40.160.20">
    <property type="match status" value="1"/>
</dbReference>
<dbReference type="InterPro" id="IPR027385">
    <property type="entry name" value="Beta-barrel_OMP"/>
</dbReference>
<evidence type="ECO:0000256" key="6">
    <source>
        <dbReference type="SAM" id="SignalP"/>
    </source>
</evidence>
<dbReference type="RefSeq" id="WP_134491978.1">
    <property type="nucleotide sequence ID" value="NZ_CP139089.1"/>
</dbReference>
<name>A0A4U8Z638_METTU</name>
<evidence type="ECO:0000256" key="4">
    <source>
        <dbReference type="ARBA" id="ARBA00023237"/>
    </source>
</evidence>
<dbReference type="SUPFAM" id="SSF56925">
    <property type="entry name" value="OMPA-like"/>
    <property type="match status" value="1"/>
</dbReference>